<evidence type="ECO:0000256" key="7">
    <source>
        <dbReference type="SAM" id="Phobius"/>
    </source>
</evidence>
<dbReference type="SUPFAM" id="SSF103481">
    <property type="entry name" value="Multidrug resistance efflux transporter EmrE"/>
    <property type="match status" value="2"/>
</dbReference>
<feature type="region of interest" description="Disordered" evidence="6">
    <location>
        <begin position="1"/>
        <end position="28"/>
    </location>
</feature>
<dbReference type="EMBL" id="NHZO01000168">
    <property type="protein sequence ID" value="PHQ47936.1"/>
    <property type="molecule type" value="Genomic_DNA"/>
</dbReference>
<comment type="subcellular location">
    <subcellularLocation>
        <location evidence="1">Membrane</location>
        <topology evidence="1">Multi-pass membrane protein</topology>
    </subcellularLocation>
</comment>
<dbReference type="AlphaFoldDB" id="A0A2G1X9N6"/>
<keyword evidence="5 7" id="KW-0472">Membrane</keyword>
<evidence type="ECO:0000256" key="1">
    <source>
        <dbReference type="ARBA" id="ARBA00004141"/>
    </source>
</evidence>
<feature type="transmembrane region" description="Helical" evidence="7">
    <location>
        <begin position="294"/>
        <end position="312"/>
    </location>
</feature>
<comment type="caution">
    <text evidence="9">The sequence shown here is derived from an EMBL/GenBank/DDBJ whole genome shotgun (WGS) entry which is preliminary data.</text>
</comment>
<feature type="transmembrane region" description="Helical" evidence="7">
    <location>
        <begin position="208"/>
        <end position="226"/>
    </location>
</feature>
<proteinExistence type="inferred from homology"/>
<feature type="transmembrane region" description="Helical" evidence="7">
    <location>
        <begin position="268"/>
        <end position="288"/>
    </location>
</feature>
<feature type="domain" description="EamA" evidence="8">
    <location>
        <begin position="178"/>
        <end position="310"/>
    </location>
</feature>
<dbReference type="InterPro" id="IPR000620">
    <property type="entry name" value="EamA_dom"/>
</dbReference>
<accession>A0A2G1X9N6</accession>
<organism evidence="9 10">
    <name type="scientific">Streptomyces cinnamoneus</name>
    <name type="common">Streptoverticillium cinnamoneum</name>
    <dbReference type="NCBI Taxonomy" id="53446"/>
    <lineage>
        <taxon>Bacteria</taxon>
        <taxon>Bacillati</taxon>
        <taxon>Actinomycetota</taxon>
        <taxon>Actinomycetes</taxon>
        <taxon>Kitasatosporales</taxon>
        <taxon>Streptomycetaceae</taxon>
        <taxon>Streptomyces</taxon>
        <taxon>Streptomyces cinnamoneus group</taxon>
    </lineage>
</organism>
<feature type="transmembrane region" description="Helical" evidence="7">
    <location>
        <begin position="64"/>
        <end position="81"/>
    </location>
</feature>
<evidence type="ECO:0000313" key="10">
    <source>
        <dbReference type="Proteomes" id="UP000222531"/>
    </source>
</evidence>
<dbReference type="PANTHER" id="PTHR32322:SF2">
    <property type="entry name" value="EAMA DOMAIN-CONTAINING PROTEIN"/>
    <property type="match status" value="1"/>
</dbReference>
<keyword evidence="3 7" id="KW-0812">Transmembrane</keyword>
<dbReference type="InterPro" id="IPR050638">
    <property type="entry name" value="AA-Vitamin_Transporters"/>
</dbReference>
<evidence type="ECO:0000259" key="8">
    <source>
        <dbReference type="Pfam" id="PF00892"/>
    </source>
</evidence>
<keyword evidence="4 7" id="KW-1133">Transmembrane helix</keyword>
<evidence type="ECO:0000313" key="9">
    <source>
        <dbReference type="EMBL" id="PHQ47936.1"/>
    </source>
</evidence>
<evidence type="ECO:0000256" key="4">
    <source>
        <dbReference type="ARBA" id="ARBA00022989"/>
    </source>
</evidence>
<protein>
    <recommendedName>
        <fullName evidence="8">EamA domain-containing protein</fullName>
    </recommendedName>
</protein>
<sequence>MAPGRAARTRRGGVAAASAAPPPKERGRPRTGAFLVLLAGVLWGTMGAAQKVPDQMGGVASTGAFRTLLGGVCLLVAAGRAARPRRSPGARSLGALLLGGVSVGAFQILFFASMRHIGVAMGTVLTIGSSPVFAGLIVWVRTRRRPATHWWVATATTVLGCALLNGGAPSGSAGSPAPGIAMALAAGASYALFAVVSKPLIAAAPAQVVMGWMLLVAAVVLLPFALRDDLSWLAATDGLAVALYLGVVTTAGGFLVFGLGLRWVSPTTAATLSLVEPLTAAVLGFGLLGEPLTAAMLAGVCLLFAGLAWTALRPV</sequence>
<feature type="compositionally biased region" description="Low complexity" evidence="6">
    <location>
        <begin position="1"/>
        <end position="19"/>
    </location>
</feature>
<dbReference type="PANTHER" id="PTHR32322">
    <property type="entry name" value="INNER MEMBRANE TRANSPORTER"/>
    <property type="match status" value="1"/>
</dbReference>
<comment type="similarity">
    <text evidence="2">Belongs to the EamA transporter family.</text>
</comment>
<dbReference type="InterPro" id="IPR037185">
    <property type="entry name" value="EmrE-like"/>
</dbReference>
<dbReference type="Proteomes" id="UP000222531">
    <property type="component" value="Unassembled WGS sequence"/>
</dbReference>
<feature type="transmembrane region" description="Helical" evidence="7">
    <location>
        <begin position="93"/>
        <end position="111"/>
    </location>
</feature>
<feature type="domain" description="EamA" evidence="8">
    <location>
        <begin position="31"/>
        <end position="165"/>
    </location>
</feature>
<reference evidence="9 10" key="1">
    <citation type="journal article" date="2017" name="Biochemistry">
        <title>Identification of the Biosynthetic Pathway for the Antibiotic Bicyclomycin.</title>
        <authorList>
            <person name="Patteson J."/>
            <person name="Cai W."/>
            <person name="Johnson R.A."/>
            <person name="Santa Maria K."/>
            <person name="Li B."/>
        </authorList>
    </citation>
    <scope>NUCLEOTIDE SEQUENCE [LARGE SCALE GENOMIC DNA]</scope>
    <source>
        <strain evidence="9 10">ATCC 21532</strain>
    </source>
</reference>
<name>A0A2G1X9N6_STRCJ</name>
<dbReference type="GO" id="GO:0016020">
    <property type="term" value="C:membrane"/>
    <property type="evidence" value="ECO:0007669"/>
    <property type="project" value="UniProtKB-SubCell"/>
</dbReference>
<dbReference type="OrthoDB" id="3577499at2"/>
<feature type="transmembrane region" description="Helical" evidence="7">
    <location>
        <begin position="238"/>
        <end position="261"/>
    </location>
</feature>
<evidence type="ECO:0000256" key="5">
    <source>
        <dbReference type="ARBA" id="ARBA00023136"/>
    </source>
</evidence>
<dbReference type="Pfam" id="PF00892">
    <property type="entry name" value="EamA"/>
    <property type="match status" value="2"/>
</dbReference>
<dbReference type="RefSeq" id="WP_099202456.1">
    <property type="nucleotide sequence ID" value="NZ_JBIRXA010000025.1"/>
</dbReference>
<feature type="transmembrane region" description="Helical" evidence="7">
    <location>
        <begin position="117"/>
        <end position="140"/>
    </location>
</feature>
<evidence type="ECO:0000256" key="2">
    <source>
        <dbReference type="ARBA" id="ARBA00007362"/>
    </source>
</evidence>
<feature type="transmembrane region" description="Helical" evidence="7">
    <location>
        <begin position="33"/>
        <end position="52"/>
    </location>
</feature>
<feature type="transmembrane region" description="Helical" evidence="7">
    <location>
        <begin position="177"/>
        <end position="196"/>
    </location>
</feature>
<evidence type="ECO:0000256" key="3">
    <source>
        <dbReference type="ARBA" id="ARBA00022692"/>
    </source>
</evidence>
<evidence type="ECO:0000256" key="6">
    <source>
        <dbReference type="SAM" id="MobiDB-lite"/>
    </source>
</evidence>
<keyword evidence="10" id="KW-1185">Reference proteome</keyword>
<feature type="transmembrane region" description="Helical" evidence="7">
    <location>
        <begin position="147"/>
        <end position="165"/>
    </location>
</feature>
<gene>
    <name evidence="9" type="ORF">BLA24_31030</name>
</gene>